<evidence type="ECO:0000256" key="1">
    <source>
        <dbReference type="ARBA" id="ARBA00022801"/>
    </source>
</evidence>
<dbReference type="EMBL" id="CP091430">
    <property type="protein sequence ID" value="UVI27735.1"/>
    <property type="molecule type" value="Genomic_DNA"/>
</dbReference>
<dbReference type="SUPFAM" id="SSF51445">
    <property type="entry name" value="(Trans)glycosidases"/>
    <property type="match status" value="1"/>
</dbReference>
<organism evidence="6 7">
    <name type="scientific">Paenibacillus spongiae</name>
    <dbReference type="NCBI Taxonomy" id="2909671"/>
    <lineage>
        <taxon>Bacteria</taxon>
        <taxon>Bacillati</taxon>
        <taxon>Bacillota</taxon>
        <taxon>Bacilli</taxon>
        <taxon>Bacillales</taxon>
        <taxon>Paenibacillaceae</taxon>
        <taxon>Paenibacillus</taxon>
    </lineage>
</organism>
<evidence type="ECO:0000313" key="7">
    <source>
        <dbReference type="Proteomes" id="UP001057877"/>
    </source>
</evidence>
<evidence type="ECO:0000259" key="5">
    <source>
        <dbReference type="Pfam" id="PF00150"/>
    </source>
</evidence>
<comment type="similarity">
    <text evidence="3">Belongs to the glycosyl hydrolase 5 (cellulase A) family.</text>
</comment>
<evidence type="ECO:0000313" key="6">
    <source>
        <dbReference type="EMBL" id="UVI27735.1"/>
    </source>
</evidence>
<dbReference type="Pfam" id="PF00150">
    <property type="entry name" value="Cellulase"/>
    <property type="match status" value="1"/>
</dbReference>
<sequence>MRKVGLSTLAAWLVWLLVLSGCSLLDKEPDTLGLRVNEEGILTRDGKPYHGVGLNFFSMFNRTLDDPNDKSYAEGLKEIGSFGIPFVRFAASPYWPVSFKLYFDDRKKYYELMDDVVETAEKEGVGLIPSFVWAETSWPDVMKEPRNAWGDVNSKTMDMMRTYVKEVVSRYKDSPAIWGWELGNEFNLQVDLPNAKDARPPVVPELGTPTERTEKDDVTSETMAALQAEFAKTVREIDPSRIILTGNALPRPSAWHQRENNSWVQDTKENFTAILKDQNPPPYSMLTVHYYPGEARFGAPDDPTVLIPLMMEAAAEAKQPLFIGEIGVSGPEETGRPVFESYMGEIEKAQVPLTAVWVYDLPNQPENTILGSNERRYQLEMLQEMNKRMSKLE</sequence>
<dbReference type="Proteomes" id="UP001057877">
    <property type="component" value="Chromosome"/>
</dbReference>
<keyword evidence="7" id="KW-1185">Reference proteome</keyword>
<dbReference type="RefSeq" id="WP_258383825.1">
    <property type="nucleotide sequence ID" value="NZ_CP091430.1"/>
</dbReference>
<feature type="domain" description="Glycoside hydrolase family 5" evidence="5">
    <location>
        <begin position="68"/>
        <end position="333"/>
    </location>
</feature>
<protein>
    <submittedName>
        <fullName evidence="6">Cellulase family glycosylhydrolase</fullName>
    </submittedName>
</protein>
<dbReference type="Gene3D" id="3.20.20.80">
    <property type="entry name" value="Glycosidases"/>
    <property type="match status" value="1"/>
</dbReference>
<keyword evidence="2 3" id="KW-0326">Glycosidase</keyword>
<accession>A0ABY5S5A7</accession>
<proteinExistence type="inferred from homology"/>
<gene>
    <name evidence="6" type="ORF">L1F29_19955</name>
</gene>
<dbReference type="InterPro" id="IPR001547">
    <property type="entry name" value="Glyco_hydro_5"/>
</dbReference>
<evidence type="ECO:0000256" key="3">
    <source>
        <dbReference type="RuleBase" id="RU361153"/>
    </source>
</evidence>
<name>A0ABY5S5A7_9BACL</name>
<keyword evidence="1 3" id="KW-0378">Hydrolase</keyword>
<evidence type="ECO:0000256" key="4">
    <source>
        <dbReference type="SAM" id="MobiDB-lite"/>
    </source>
</evidence>
<feature type="region of interest" description="Disordered" evidence="4">
    <location>
        <begin position="197"/>
        <end position="219"/>
    </location>
</feature>
<reference evidence="6" key="1">
    <citation type="submission" date="2022-01" db="EMBL/GenBank/DDBJ databases">
        <title>Paenibacillus spongiae sp. nov., isolated from marine sponge.</title>
        <authorList>
            <person name="Li Z."/>
            <person name="Zhang M."/>
        </authorList>
    </citation>
    <scope>NUCLEOTIDE SEQUENCE</scope>
    <source>
        <strain evidence="6">PHS-Z3</strain>
    </source>
</reference>
<dbReference type="InterPro" id="IPR017853">
    <property type="entry name" value="GH"/>
</dbReference>
<dbReference type="PROSITE" id="PS51257">
    <property type="entry name" value="PROKAR_LIPOPROTEIN"/>
    <property type="match status" value="1"/>
</dbReference>
<evidence type="ECO:0000256" key="2">
    <source>
        <dbReference type="ARBA" id="ARBA00023295"/>
    </source>
</evidence>